<dbReference type="Proteomes" id="UP000265703">
    <property type="component" value="Unassembled WGS sequence"/>
</dbReference>
<dbReference type="OrthoDB" id="422081at2759"/>
<evidence type="ECO:0000256" key="1">
    <source>
        <dbReference type="SAM" id="Phobius"/>
    </source>
</evidence>
<feature type="transmembrane region" description="Helical" evidence="1">
    <location>
        <begin position="202"/>
        <end position="219"/>
    </location>
</feature>
<evidence type="ECO:0000313" key="2">
    <source>
        <dbReference type="EMBL" id="RIA85763.1"/>
    </source>
</evidence>
<keyword evidence="1" id="KW-0812">Transmembrane</keyword>
<keyword evidence="1" id="KW-0472">Membrane</keyword>
<accession>A0A397SHU7</accession>
<dbReference type="STRING" id="658196.A0A397SHU7"/>
<reference evidence="2 3" key="1">
    <citation type="submission" date="2018-06" db="EMBL/GenBank/DDBJ databases">
        <title>Comparative genomics reveals the genomic features of Rhizophagus irregularis, R. cerebriforme, R. diaphanum and Gigaspora rosea, and their symbiotic lifestyle signature.</title>
        <authorList>
            <person name="Morin E."/>
            <person name="San Clemente H."/>
            <person name="Chen E.C.H."/>
            <person name="De La Providencia I."/>
            <person name="Hainaut M."/>
            <person name="Kuo A."/>
            <person name="Kohler A."/>
            <person name="Murat C."/>
            <person name="Tang N."/>
            <person name="Roy S."/>
            <person name="Loubradou J."/>
            <person name="Henrissat B."/>
            <person name="Grigoriev I.V."/>
            <person name="Corradi N."/>
            <person name="Roux C."/>
            <person name="Martin F.M."/>
        </authorList>
    </citation>
    <scope>NUCLEOTIDE SEQUENCE [LARGE SCALE GENOMIC DNA]</scope>
    <source>
        <strain evidence="2 3">DAOM 227022</strain>
    </source>
</reference>
<sequence length="226" mass="25831">MIDDLYPVDMFDLLLFDVRSKDLHDHVSKRLKVEYLSDTLYTELKDVNGIIFGPYLRIMVSLPIQIKRKRKNVHFVVDTGSPKTFVCEEVYEAFKMTISDSSVHNILLNNKPTVVYLPPINSHFIETNVLGTEYLKAVGANLTINFDNENVSISFENYETPIISQSKQNVEQMEPNNVLGGIIGSCLITLLLVFILKKNSSFFFLIAIILIAYSTFDYIKSMVLFN</sequence>
<gene>
    <name evidence="2" type="ORF">C1645_360808</name>
</gene>
<keyword evidence="1" id="KW-1133">Transmembrane helix</keyword>
<organism evidence="2 3">
    <name type="scientific">Glomus cerebriforme</name>
    <dbReference type="NCBI Taxonomy" id="658196"/>
    <lineage>
        <taxon>Eukaryota</taxon>
        <taxon>Fungi</taxon>
        <taxon>Fungi incertae sedis</taxon>
        <taxon>Mucoromycota</taxon>
        <taxon>Glomeromycotina</taxon>
        <taxon>Glomeromycetes</taxon>
        <taxon>Glomerales</taxon>
        <taxon>Glomeraceae</taxon>
        <taxon>Glomus</taxon>
    </lineage>
</organism>
<dbReference type="EMBL" id="QKYT01000406">
    <property type="protein sequence ID" value="RIA85763.1"/>
    <property type="molecule type" value="Genomic_DNA"/>
</dbReference>
<feature type="transmembrane region" description="Helical" evidence="1">
    <location>
        <begin position="177"/>
        <end position="196"/>
    </location>
</feature>
<evidence type="ECO:0000313" key="3">
    <source>
        <dbReference type="Proteomes" id="UP000265703"/>
    </source>
</evidence>
<name>A0A397SHU7_9GLOM</name>
<dbReference type="AlphaFoldDB" id="A0A397SHU7"/>
<protein>
    <submittedName>
        <fullName evidence="2">Uncharacterized protein</fullName>
    </submittedName>
</protein>
<proteinExistence type="predicted"/>
<keyword evidence="3" id="KW-1185">Reference proteome</keyword>
<comment type="caution">
    <text evidence="2">The sequence shown here is derived from an EMBL/GenBank/DDBJ whole genome shotgun (WGS) entry which is preliminary data.</text>
</comment>